<dbReference type="EMBL" id="JBHSNS010000007">
    <property type="protein sequence ID" value="MFC5730251.1"/>
    <property type="molecule type" value="Genomic_DNA"/>
</dbReference>
<keyword evidence="2" id="KW-0472">Membrane</keyword>
<name>A0ABW0ZGX4_9ACTN</name>
<feature type="transmembrane region" description="Helical" evidence="2">
    <location>
        <begin position="12"/>
        <end position="32"/>
    </location>
</feature>
<keyword evidence="2" id="KW-0812">Transmembrane</keyword>
<evidence type="ECO:0000256" key="1">
    <source>
        <dbReference type="SAM" id="MobiDB-lite"/>
    </source>
</evidence>
<evidence type="ECO:0000256" key="2">
    <source>
        <dbReference type="SAM" id="Phobius"/>
    </source>
</evidence>
<sequence>MSGDPHGRATAVFVATLVAVLAVVAVVSVAVVREPTPPDSRTTPVAPAAVVAPRARSVPVAQAVGSLAVLRDWDRSRAAAWASGDVAALRRLYVRGSAAGRRDVAMLRAWRGRGLRVERMSVQVLAVELRVRSERRIVLVVTDRLAGAVAVAVTGASRDLPHDRATTRRLEFRSVGGRWLLASAQEVVREAPGQARSPVASTASTSGSANS</sequence>
<evidence type="ECO:0000313" key="3">
    <source>
        <dbReference type="EMBL" id="MFC5730251.1"/>
    </source>
</evidence>
<evidence type="ECO:0000313" key="4">
    <source>
        <dbReference type="Proteomes" id="UP001596072"/>
    </source>
</evidence>
<dbReference type="Proteomes" id="UP001596072">
    <property type="component" value="Unassembled WGS sequence"/>
</dbReference>
<keyword evidence="4" id="KW-1185">Reference proteome</keyword>
<accession>A0ABW0ZGX4</accession>
<gene>
    <name evidence="3" type="ORF">ACFPQB_15110</name>
</gene>
<comment type="caution">
    <text evidence="3">The sequence shown here is derived from an EMBL/GenBank/DDBJ whole genome shotgun (WGS) entry which is preliminary data.</text>
</comment>
<organism evidence="3 4">
    <name type="scientific">Nocardioides vastitatis</name>
    <dbReference type="NCBI Taxonomy" id="2568655"/>
    <lineage>
        <taxon>Bacteria</taxon>
        <taxon>Bacillati</taxon>
        <taxon>Actinomycetota</taxon>
        <taxon>Actinomycetes</taxon>
        <taxon>Propionibacteriales</taxon>
        <taxon>Nocardioidaceae</taxon>
        <taxon>Nocardioides</taxon>
    </lineage>
</organism>
<evidence type="ECO:0008006" key="5">
    <source>
        <dbReference type="Google" id="ProtNLM"/>
    </source>
</evidence>
<keyword evidence="2" id="KW-1133">Transmembrane helix</keyword>
<dbReference type="RefSeq" id="WP_378527353.1">
    <property type="nucleotide sequence ID" value="NZ_JBHSNS010000007.1"/>
</dbReference>
<proteinExistence type="predicted"/>
<protein>
    <recommendedName>
        <fullName evidence="5">SnoaL-like domain-containing protein</fullName>
    </recommendedName>
</protein>
<feature type="region of interest" description="Disordered" evidence="1">
    <location>
        <begin position="191"/>
        <end position="211"/>
    </location>
</feature>
<reference evidence="4" key="1">
    <citation type="journal article" date="2019" name="Int. J. Syst. Evol. Microbiol.">
        <title>The Global Catalogue of Microorganisms (GCM) 10K type strain sequencing project: providing services to taxonomists for standard genome sequencing and annotation.</title>
        <authorList>
            <consortium name="The Broad Institute Genomics Platform"/>
            <consortium name="The Broad Institute Genome Sequencing Center for Infectious Disease"/>
            <person name="Wu L."/>
            <person name="Ma J."/>
        </authorList>
    </citation>
    <scope>NUCLEOTIDE SEQUENCE [LARGE SCALE GENOMIC DNA]</scope>
    <source>
        <strain evidence="4">YIM 94188</strain>
    </source>
</reference>
<feature type="compositionally biased region" description="Low complexity" evidence="1">
    <location>
        <begin position="197"/>
        <end position="211"/>
    </location>
</feature>